<reference evidence="1 2" key="1">
    <citation type="submission" date="2018-08" db="EMBL/GenBank/DDBJ databases">
        <title>Verrucosispora craniellae sp. nov., isolated from a marine sponge in the South China Sea.</title>
        <authorList>
            <person name="Li L."/>
            <person name="Lin H.W."/>
        </authorList>
    </citation>
    <scope>NUCLEOTIDE SEQUENCE [LARGE SCALE GENOMIC DNA]</scope>
    <source>
        <strain evidence="1 2">LHW63014</strain>
    </source>
</reference>
<evidence type="ECO:0000313" key="2">
    <source>
        <dbReference type="Proteomes" id="UP000262621"/>
    </source>
</evidence>
<dbReference type="Proteomes" id="UP000262621">
    <property type="component" value="Unassembled WGS sequence"/>
</dbReference>
<organism evidence="1 2">
    <name type="scientific">Micromonospora craniellae</name>
    <dbReference type="NCBI Taxonomy" id="2294034"/>
    <lineage>
        <taxon>Bacteria</taxon>
        <taxon>Bacillati</taxon>
        <taxon>Actinomycetota</taxon>
        <taxon>Actinomycetes</taxon>
        <taxon>Micromonosporales</taxon>
        <taxon>Micromonosporaceae</taxon>
        <taxon>Micromonospora</taxon>
    </lineage>
</organism>
<accession>A0A372FTI4</accession>
<comment type="caution">
    <text evidence="1">The sequence shown here is derived from an EMBL/GenBank/DDBJ whole genome shotgun (WGS) entry which is preliminary data.</text>
</comment>
<protein>
    <submittedName>
        <fullName evidence="1">Uncharacterized protein</fullName>
    </submittedName>
</protein>
<sequence length="97" mass="10391">MPEQIRATAASAQTNLHAVLHLVTTGRLRCRQTTRRPAATTVAAIAAFPHDQSPRAADVRIAQVDAARPLRSATHCDERHVAGEAPRATALPRRLAG</sequence>
<keyword evidence="2" id="KW-1185">Reference proteome</keyword>
<gene>
    <name evidence="1" type="ORF">D0Q02_24355</name>
</gene>
<name>A0A372FTI4_9ACTN</name>
<dbReference type="AlphaFoldDB" id="A0A372FTI4"/>
<dbReference type="EMBL" id="QVFU01000038">
    <property type="protein sequence ID" value="RFS44008.1"/>
    <property type="molecule type" value="Genomic_DNA"/>
</dbReference>
<evidence type="ECO:0000313" key="1">
    <source>
        <dbReference type="EMBL" id="RFS44008.1"/>
    </source>
</evidence>
<proteinExistence type="predicted"/>